<accession>A0A5J4YJH8</accession>
<name>A0A5J4YJH8_PORPP</name>
<reference evidence="3" key="1">
    <citation type="journal article" date="2019" name="Nat. Commun.">
        <title>Expansion of phycobilisome linker gene families in mesophilic red algae.</title>
        <authorList>
            <person name="Lee J."/>
            <person name="Kim D."/>
            <person name="Bhattacharya D."/>
            <person name="Yoon H.S."/>
        </authorList>
    </citation>
    <scope>NUCLEOTIDE SEQUENCE [LARGE SCALE GENOMIC DNA]</scope>
    <source>
        <strain evidence="3">CCMP 1328</strain>
    </source>
</reference>
<evidence type="ECO:0000256" key="1">
    <source>
        <dbReference type="SAM" id="MobiDB-lite"/>
    </source>
</evidence>
<comment type="caution">
    <text evidence="2">The sequence shown here is derived from an EMBL/GenBank/DDBJ whole genome shotgun (WGS) entry which is preliminary data.</text>
</comment>
<evidence type="ECO:0000313" key="2">
    <source>
        <dbReference type="EMBL" id="KAA8491601.1"/>
    </source>
</evidence>
<sequence>MMGGRSVAERVHVACEARQYGVVVDTMRDLNAQIEEMVRRAGGGCGFGARVDKHVYAMLLRDVSESVAVVYSDCDYAVSFVSALHARNTLVAHGLVLQLANLAQAVAPFEPLLVKMLELLLVLATCDPGRFHDSQSHALAVAVEALDRYGVWSVAGVAACDVLHALCVHEAHARELTAMYGMLVEKKLILPALACIRPIDSQQNQNHQEPAEQGSTNKGAARRLLPLLRLLSCLTHHNSTSTMGHEQQQLAKLACAVCVSAVEWDAHEDGSCAAATFGLGLMNNYVLQDTVRLYLLAGDEEEESKRHSFAAAMQAVRSWWKRYSHDDHFVMSLMGVVLACVQMDCGSDLRPTNTPAHAALTKLVHEVVEHMDRKQRWTVHVRAMREWLEHQQHHLHTEPPQAGLSQHKKQQGSSIMPAEKKAQKHQSALQGAIRKHAGAAAARAKHLQTGSRDVGSGKFETTNERARAAPWQHTRSGRLITPPLR</sequence>
<proteinExistence type="predicted"/>
<dbReference type="EMBL" id="VRMN01000012">
    <property type="protein sequence ID" value="KAA8491601.1"/>
    <property type="molecule type" value="Genomic_DNA"/>
</dbReference>
<protein>
    <submittedName>
        <fullName evidence="2">Uncharacterized protein</fullName>
    </submittedName>
</protein>
<evidence type="ECO:0000313" key="3">
    <source>
        <dbReference type="Proteomes" id="UP000324585"/>
    </source>
</evidence>
<dbReference type="Proteomes" id="UP000324585">
    <property type="component" value="Unassembled WGS sequence"/>
</dbReference>
<dbReference type="AlphaFoldDB" id="A0A5J4YJH8"/>
<feature type="region of interest" description="Disordered" evidence="1">
    <location>
        <begin position="392"/>
        <end position="485"/>
    </location>
</feature>
<keyword evidence="3" id="KW-1185">Reference proteome</keyword>
<gene>
    <name evidence="2" type="ORF">FVE85_9648</name>
</gene>
<organism evidence="2 3">
    <name type="scientific">Porphyridium purpureum</name>
    <name type="common">Red alga</name>
    <name type="synonym">Porphyridium cruentum</name>
    <dbReference type="NCBI Taxonomy" id="35688"/>
    <lineage>
        <taxon>Eukaryota</taxon>
        <taxon>Rhodophyta</taxon>
        <taxon>Bangiophyceae</taxon>
        <taxon>Porphyridiales</taxon>
        <taxon>Porphyridiaceae</taxon>
        <taxon>Porphyridium</taxon>
    </lineage>
</organism>